<dbReference type="SUPFAM" id="SSF54427">
    <property type="entry name" value="NTF2-like"/>
    <property type="match status" value="1"/>
</dbReference>
<accession>A0ABU7S0D7</accession>
<organism evidence="3 4">
    <name type="scientific">Plantactinospora sonchi</name>
    <dbReference type="NCBI Taxonomy" id="1544735"/>
    <lineage>
        <taxon>Bacteria</taxon>
        <taxon>Bacillati</taxon>
        <taxon>Actinomycetota</taxon>
        <taxon>Actinomycetes</taxon>
        <taxon>Micromonosporales</taxon>
        <taxon>Micromonosporaceae</taxon>
        <taxon>Plantactinospora</taxon>
    </lineage>
</organism>
<dbReference type="Proteomes" id="UP001332243">
    <property type="component" value="Unassembled WGS sequence"/>
</dbReference>
<dbReference type="InterPro" id="IPR037401">
    <property type="entry name" value="SnoaL-like"/>
</dbReference>
<keyword evidence="4" id="KW-1185">Reference proteome</keyword>
<dbReference type="EMBL" id="JAZGQK010000026">
    <property type="protein sequence ID" value="MEE6262225.1"/>
    <property type="molecule type" value="Genomic_DNA"/>
</dbReference>
<dbReference type="Gene3D" id="3.10.450.50">
    <property type="match status" value="1"/>
</dbReference>
<dbReference type="RefSeq" id="WP_331217156.1">
    <property type="nucleotide sequence ID" value="NZ_JAZGQK010000026.1"/>
</dbReference>
<feature type="region of interest" description="Disordered" evidence="1">
    <location>
        <begin position="124"/>
        <end position="159"/>
    </location>
</feature>
<comment type="caution">
    <text evidence="3">The sequence shown here is derived from an EMBL/GenBank/DDBJ whole genome shotgun (WGS) entry which is preliminary data.</text>
</comment>
<gene>
    <name evidence="3" type="ORF">V1633_27445</name>
</gene>
<dbReference type="Pfam" id="PF12680">
    <property type="entry name" value="SnoaL_2"/>
    <property type="match status" value="1"/>
</dbReference>
<evidence type="ECO:0000256" key="1">
    <source>
        <dbReference type="SAM" id="MobiDB-lite"/>
    </source>
</evidence>
<protein>
    <submittedName>
        <fullName evidence="3">Nuclear transport factor 2 family protein</fullName>
    </submittedName>
</protein>
<evidence type="ECO:0000259" key="2">
    <source>
        <dbReference type="Pfam" id="PF12680"/>
    </source>
</evidence>
<feature type="domain" description="SnoaL-like" evidence="2">
    <location>
        <begin position="35"/>
        <end position="118"/>
    </location>
</feature>
<proteinExistence type="predicted"/>
<name>A0ABU7S0D7_9ACTN</name>
<reference evidence="3 4" key="1">
    <citation type="submission" date="2024-01" db="EMBL/GenBank/DDBJ databases">
        <title>Genome insights into Plantactinospora sonchi sp. nov.</title>
        <authorList>
            <person name="Wang L."/>
        </authorList>
    </citation>
    <scope>NUCLEOTIDE SEQUENCE [LARGE SCALE GENOMIC DNA]</scope>
    <source>
        <strain evidence="3 4">NEAU-QY2</strain>
    </source>
</reference>
<dbReference type="InterPro" id="IPR032710">
    <property type="entry name" value="NTF2-like_dom_sf"/>
</dbReference>
<sequence length="159" mass="17801">MRALDGTDPKQFITDFFTSFMSDLVRGEEDPTVVVDRYHTPDIVQIADGSRMDRAKLIAHVRPAQRHQPSARWEVHEAVADSDRIAARYTLHFQNSKREGSVEVYFFGQFAADGRMRRAHMLTRSVPSKAPRTADAEAGGQVGSAQPAPEVPDHRQMPA</sequence>
<evidence type="ECO:0000313" key="3">
    <source>
        <dbReference type="EMBL" id="MEE6262225.1"/>
    </source>
</evidence>
<evidence type="ECO:0000313" key="4">
    <source>
        <dbReference type="Proteomes" id="UP001332243"/>
    </source>
</evidence>